<feature type="compositionally biased region" description="Acidic residues" evidence="2">
    <location>
        <begin position="40"/>
        <end position="55"/>
    </location>
</feature>
<gene>
    <name evidence="4" type="primary">LOC108568447</name>
</gene>
<dbReference type="Pfam" id="PF13181">
    <property type="entry name" value="TPR_8"/>
    <property type="match status" value="2"/>
</dbReference>
<keyword evidence="3" id="KW-1185">Reference proteome</keyword>
<dbReference type="PANTHER" id="PTHR23082">
    <property type="entry name" value="TRANSCRIPTION INITIATION FACTOR IIIC TFIIIC , POLYPEPTIDE 3-RELATED"/>
    <property type="match status" value="1"/>
</dbReference>
<reference evidence="4" key="1">
    <citation type="submission" date="2025-08" db="UniProtKB">
        <authorList>
            <consortium name="RefSeq"/>
        </authorList>
    </citation>
    <scope>IDENTIFICATION</scope>
    <source>
        <tissue evidence="4">Whole Larva</tissue>
    </source>
</reference>
<evidence type="ECO:0000313" key="4">
    <source>
        <dbReference type="RefSeq" id="XP_017785029.1"/>
    </source>
</evidence>
<proteinExistence type="predicted"/>
<dbReference type="PROSITE" id="PS50005">
    <property type="entry name" value="TPR"/>
    <property type="match status" value="1"/>
</dbReference>
<evidence type="ECO:0000256" key="1">
    <source>
        <dbReference type="PROSITE-ProRule" id="PRU00339"/>
    </source>
</evidence>
<dbReference type="InterPro" id="IPR019734">
    <property type="entry name" value="TPR_rpt"/>
</dbReference>
<dbReference type="InterPro" id="IPR011990">
    <property type="entry name" value="TPR-like_helical_dom_sf"/>
</dbReference>
<name>A0ABM1NDX9_NICVS</name>
<dbReference type="Gene3D" id="1.25.40.10">
    <property type="entry name" value="Tetratricopeptide repeat domain"/>
    <property type="match status" value="3"/>
</dbReference>
<dbReference type="SMART" id="SM00028">
    <property type="entry name" value="TPR"/>
    <property type="match status" value="5"/>
</dbReference>
<dbReference type="SUPFAM" id="SSF81901">
    <property type="entry name" value="HCP-like"/>
    <property type="match status" value="1"/>
</dbReference>
<dbReference type="GeneID" id="108568447"/>
<protein>
    <submittedName>
        <fullName evidence="4">General transcription factor 3C polypeptide 3</fullName>
    </submittedName>
</protein>
<evidence type="ECO:0000256" key="2">
    <source>
        <dbReference type="SAM" id="MobiDB-lite"/>
    </source>
</evidence>
<dbReference type="RefSeq" id="XP_017785029.1">
    <property type="nucleotide sequence ID" value="XM_017929540.1"/>
</dbReference>
<dbReference type="SUPFAM" id="SSF48452">
    <property type="entry name" value="TPR-like"/>
    <property type="match status" value="1"/>
</dbReference>
<feature type="region of interest" description="Disordered" evidence="2">
    <location>
        <begin position="28"/>
        <end position="55"/>
    </location>
</feature>
<accession>A0ABM1NDX9</accession>
<dbReference type="Proteomes" id="UP000695000">
    <property type="component" value="Unplaced"/>
</dbReference>
<evidence type="ECO:0000313" key="3">
    <source>
        <dbReference type="Proteomes" id="UP000695000"/>
    </source>
</evidence>
<keyword evidence="1" id="KW-0802">TPR repeat</keyword>
<dbReference type="PANTHER" id="PTHR23082:SF0">
    <property type="entry name" value="GENERAL TRANSCRIPTION FACTOR 3C POLYPEPTIDE 3"/>
    <property type="match status" value="1"/>
</dbReference>
<organism evidence="3 4">
    <name type="scientific">Nicrophorus vespilloides</name>
    <name type="common">Boreal carrion beetle</name>
    <dbReference type="NCBI Taxonomy" id="110193"/>
    <lineage>
        <taxon>Eukaryota</taxon>
        <taxon>Metazoa</taxon>
        <taxon>Ecdysozoa</taxon>
        <taxon>Arthropoda</taxon>
        <taxon>Hexapoda</taxon>
        <taxon>Insecta</taxon>
        <taxon>Pterygota</taxon>
        <taxon>Neoptera</taxon>
        <taxon>Endopterygota</taxon>
        <taxon>Coleoptera</taxon>
        <taxon>Polyphaga</taxon>
        <taxon>Staphyliniformia</taxon>
        <taxon>Silphidae</taxon>
        <taxon>Nicrophorinae</taxon>
        <taxon>Nicrophorus</taxon>
    </lineage>
</organism>
<feature type="repeat" description="TPR" evidence="1">
    <location>
        <begin position="149"/>
        <end position="182"/>
    </location>
</feature>
<dbReference type="InterPro" id="IPR039340">
    <property type="entry name" value="Tfc4/TFIIIC-102/Sfc4"/>
</dbReference>
<sequence>MLFVSLMSTANNLKMDSSLEVEAMEMQEYNSEDSQKVVSSDEEDEEGEINENIDEDYANELDFEDQKKKKWKIQKSKLPIHLKGLMGEANLRFARGDCDLSEKMCYEVIRQQPHAYEPYVTLCQIYENKDDDKMLQYLSIAAHLKRGDVDQWMRLGQLYITRNNIPAAVTCYSRAVSTQPDNYEIHLKRIQLLELLKDHKFVIKAKIKLLNQYKECDHDALMDLAKELAEYYHKEKDYAKAIEMIEIPFKKCKQYITPELVNIYLELLILMGNFPNCLDIFVQYCNIEMEILIGDDQKVEIISYTMRQEILIDLQIKFIICLVHLESYDLVDKLVNPLLDDDNNAENIGDLFLDVAEAMMKKKQHMKALKLLVPLIKSKNFSLAAVWLKYAECQRECNMDEQAIESYYTVVRLAPQHIEVKIPLSDLLLKVDKVREALKVLRQNTAETNEVDVPVAMKRMRLLMKIKKNEELYMEFETFLRRHCLVIAPDEAELRILTFRVSVREKLNKIRELRNLRDEDLCNFFESSREPSVEEEYDFFLEIMNYSYVNRHFEQMKRFVFNALSSTRFKNYTSDLHAMVLYACMFLKEHSWQIAKQSVSSKNGKNNLLWNIYNQTMLTFVDSRQNRFLMLYPNLAITKVLEANIAVSSGMYKIAIIHLLPLLKNQPTPFVYLLLGSVFLQVTNQKRHEGKKDLTQCTYGLFHNYAKNRGKLAYQEVCYNLGRLYHQYGILHLAKHYYLQCLEYTNSLIDEYPEILNLQREAAFNLCLIYRDSENFIGARNIMIKYLTI</sequence>